<proteinExistence type="predicted"/>
<organism evidence="1 2">
    <name type="scientific">Diversispora eburnea</name>
    <dbReference type="NCBI Taxonomy" id="1213867"/>
    <lineage>
        <taxon>Eukaryota</taxon>
        <taxon>Fungi</taxon>
        <taxon>Fungi incertae sedis</taxon>
        <taxon>Mucoromycota</taxon>
        <taxon>Glomeromycotina</taxon>
        <taxon>Glomeromycetes</taxon>
        <taxon>Diversisporales</taxon>
        <taxon>Diversisporaceae</taxon>
        <taxon>Diversispora</taxon>
    </lineage>
</organism>
<evidence type="ECO:0000313" key="1">
    <source>
        <dbReference type="EMBL" id="CAG8445229.1"/>
    </source>
</evidence>
<keyword evidence="2" id="KW-1185">Reference proteome</keyword>
<sequence length="68" mass="7708">MVHYGYEPFEDGSRVALNLATSYAIVKVGEKKNNYSTCIWLTPKMAETIIGPITELFKRITINKIKNS</sequence>
<dbReference type="AlphaFoldDB" id="A0A9N8VC79"/>
<dbReference type="OrthoDB" id="5580261at2759"/>
<gene>
    <name evidence="1" type="ORF">DEBURN_LOCUS1747</name>
</gene>
<evidence type="ECO:0000313" key="2">
    <source>
        <dbReference type="Proteomes" id="UP000789706"/>
    </source>
</evidence>
<dbReference type="EMBL" id="CAJVPK010000084">
    <property type="protein sequence ID" value="CAG8445229.1"/>
    <property type="molecule type" value="Genomic_DNA"/>
</dbReference>
<accession>A0A9N8VC79</accession>
<reference evidence="1" key="1">
    <citation type="submission" date="2021-06" db="EMBL/GenBank/DDBJ databases">
        <authorList>
            <person name="Kallberg Y."/>
            <person name="Tangrot J."/>
            <person name="Rosling A."/>
        </authorList>
    </citation>
    <scope>NUCLEOTIDE SEQUENCE</scope>
    <source>
        <strain evidence="1">AZ414A</strain>
    </source>
</reference>
<dbReference type="Proteomes" id="UP000789706">
    <property type="component" value="Unassembled WGS sequence"/>
</dbReference>
<comment type="caution">
    <text evidence="1">The sequence shown here is derived from an EMBL/GenBank/DDBJ whole genome shotgun (WGS) entry which is preliminary data.</text>
</comment>
<protein>
    <submittedName>
        <fullName evidence="1">4963_t:CDS:1</fullName>
    </submittedName>
</protein>
<name>A0A9N8VC79_9GLOM</name>